<comment type="caution">
    <text evidence="2">The sequence shown here is derived from an EMBL/GenBank/DDBJ whole genome shotgun (WGS) entry which is preliminary data.</text>
</comment>
<evidence type="ECO:0000259" key="1">
    <source>
        <dbReference type="Pfam" id="PF08937"/>
    </source>
</evidence>
<dbReference type="InterPro" id="IPR015032">
    <property type="entry name" value="ThsB__TIR-like_domain"/>
</dbReference>
<name>A0A3E0E9Q3_9BACT</name>
<feature type="domain" description="Thoeris protein ThsB TIR-like" evidence="1">
    <location>
        <begin position="21"/>
        <end position="103"/>
    </location>
</feature>
<reference evidence="2 3" key="1">
    <citation type="submission" date="2018-08" db="EMBL/GenBank/DDBJ databases">
        <title>Genomic Encyclopedia of Archaeal and Bacterial Type Strains, Phase II (KMG-II): from individual species to whole genera.</title>
        <authorList>
            <person name="Goeker M."/>
        </authorList>
    </citation>
    <scope>NUCLEOTIDE SEQUENCE [LARGE SCALE GENOMIC DNA]</scope>
    <source>
        <strain evidence="2 3">DSM 15986</strain>
    </source>
</reference>
<dbReference type="Proteomes" id="UP000256405">
    <property type="component" value="Unassembled WGS sequence"/>
</dbReference>
<dbReference type="Gene3D" id="3.40.50.10140">
    <property type="entry name" value="Toll/interleukin-1 receptor homology (TIR) domain"/>
    <property type="match status" value="1"/>
</dbReference>
<proteinExistence type="predicted"/>
<gene>
    <name evidence="2" type="ORF">C8N25_101300</name>
</gene>
<keyword evidence="3" id="KW-1185">Reference proteome</keyword>
<accession>A0A3E0E9Q3</accession>
<organism evidence="2 3">
    <name type="scientific">Algoriphagus antarcticus</name>
    <dbReference type="NCBI Taxonomy" id="238540"/>
    <lineage>
        <taxon>Bacteria</taxon>
        <taxon>Pseudomonadati</taxon>
        <taxon>Bacteroidota</taxon>
        <taxon>Cytophagia</taxon>
        <taxon>Cytophagales</taxon>
        <taxon>Cyclobacteriaceae</taxon>
        <taxon>Algoriphagus</taxon>
    </lineage>
</organism>
<dbReference type="InterPro" id="IPR035897">
    <property type="entry name" value="Toll_tir_struct_dom_sf"/>
</dbReference>
<dbReference type="Pfam" id="PF08937">
    <property type="entry name" value="ThsB_TIR"/>
    <property type="match status" value="1"/>
</dbReference>
<evidence type="ECO:0000313" key="2">
    <source>
        <dbReference type="EMBL" id="REG94473.1"/>
    </source>
</evidence>
<protein>
    <submittedName>
        <fullName evidence="2">TIR-like protein DUF1863</fullName>
    </submittedName>
</protein>
<dbReference type="RefSeq" id="WP_086540736.1">
    <property type="nucleotide sequence ID" value="NZ_MSSW01000011.1"/>
</dbReference>
<dbReference type="EMBL" id="QUNF01000001">
    <property type="protein sequence ID" value="REG94473.1"/>
    <property type="molecule type" value="Genomic_DNA"/>
</dbReference>
<dbReference type="OrthoDB" id="9798540at2"/>
<dbReference type="AlphaFoldDB" id="A0A3E0E9Q3"/>
<evidence type="ECO:0000313" key="3">
    <source>
        <dbReference type="Proteomes" id="UP000256405"/>
    </source>
</evidence>
<sequence>MHTNNTCLIMTNEIHKRRNFFISYHHKSNFHFLKELRNRLNDGHLKDYGFKELDLAENSKFAIAKIIQYRIWASSVTVVLVGEQTGMSKWVDWEIWYSLQNLKAKGPAKRRFKPKGLLALFLPGSNHTIPQRLQGNLNSGYAIQLNWENLDKEFYTSLEKAAQNRTMTHLIQSQNKPRINPQDTWGKLKNLF</sequence>
<dbReference type="SUPFAM" id="SSF52200">
    <property type="entry name" value="Toll/Interleukin receptor TIR domain"/>
    <property type="match status" value="1"/>
</dbReference>